<dbReference type="PANTHER" id="PTHR30627:SF24">
    <property type="entry name" value="PENICILLIN-BINDING PROTEIN 4B"/>
    <property type="match status" value="1"/>
</dbReference>
<dbReference type="Pfam" id="PF21922">
    <property type="entry name" value="PBP_dimer_2"/>
    <property type="match status" value="1"/>
</dbReference>
<dbReference type="EMBL" id="JAUSYA010000001">
    <property type="protein sequence ID" value="MDQ0682973.1"/>
    <property type="molecule type" value="Genomic_DNA"/>
</dbReference>
<keyword evidence="5" id="KW-1185">Reference proteome</keyword>
<dbReference type="InterPro" id="IPR012338">
    <property type="entry name" value="Beta-lactam/transpept-like"/>
</dbReference>
<evidence type="ECO:0000259" key="2">
    <source>
        <dbReference type="Pfam" id="PF00905"/>
    </source>
</evidence>
<dbReference type="PANTHER" id="PTHR30627">
    <property type="entry name" value="PEPTIDOGLYCAN D,D-TRANSPEPTIDASE"/>
    <property type="match status" value="1"/>
</dbReference>
<accession>A0ABU0PX35</accession>
<comment type="caution">
    <text evidence="4">The sequence shown here is derived from an EMBL/GenBank/DDBJ whole genome shotgun (WGS) entry which is preliminary data.</text>
</comment>
<evidence type="ECO:0000259" key="3">
    <source>
        <dbReference type="Pfam" id="PF21922"/>
    </source>
</evidence>
<protein>
    <submittedName>
        <fullName evidence="4">Peptidoglycan glycosyltransferase</fullName>
    </submittedName>
</protein>
<evidence type="ECO:0000256" key="1">
    <source>
        <dbReference type="SAM" id="MobiDB-lite"/>
    </source>
</evidence>
<reference evidence="4 5" key="1">
    <citation type="submission" date="2023-07" db="EMBL/GenBank/DDBJ databases">
        <title>Comparative genomics of wheat-associated soil bacteria to identify genetic determinants of phenazine resistance.</title>
        <authorList>
            <person name="Mouncey N."/>
        </authorList>
    </citation>
    <scope>NUCLEOTIDE SEQUENCE [LARGE SCALE GENOMIC DNA]</scope>
    <source>
        <strain evidence="4 5">W4I19-2</strain>
    </source>
</reference>
<sequence length="504" mass="53110">MRIRDGGNALPRPVRLPLAMNKTIRRASVFTLLLVFALLLRATWVQFYEGRALADDTHNRRNAITTYAAPLGNIIVAGKAITGSAVTSDSDLRYKRTYTDGELYAAVTGYASQSYAPTQLEGVYANLLNGTDPRLKTVLDTVTNQRADPGDVLTTIDPAVQKAAYDALGDKKGAAVAIDPTTGRILAVVSTPSYDPSSLTDADTAGTAWKKLTADPDKPLVNRALRQPLAPGSTFKLVVAAAALEDGLYTSVDEKTDSADPYTLPGTRTDLANENRSAPCEDASIRVALQYSCNNVFAHMAVQLGEDKLKAMADRFGFDDDSQDVPVRAYASVYPSGMNASSTALTGIGQFDVTATPLQMAMVSAALANGGKLVSPHMVEQITNGGGDVLQDYDDKATTTQVVSSSTAEQLRSAMRTVVEKGTGTNALIDGVTVGGKTGTAQNGENNSKAPYAWFTSYGKSDSSGEQVAVAVVVEQSDAARSEVSGNGLAAPVAKAMMEAALRK</sequence>
<evidence type="ECO:0000313" key="5">
    <source>
        <dbReference type="Proteomes" id="UP001243364"/>
    </source>
</evidence>
<feature type="domain" description="Penicillin-binding protein transpeptidase" evidence="2">
    <location>
        <begin position="173"/>
        <end position="499"/>
    </location>
</feature>
<dbReference type="SUPFAM" id="SSF56601">
    <property type="entry name" value="beta-lactamase/transpeptidase-like"/>
    <property type="match status" value="1"/>
</dbReference>
<gene>
    <name evidence="4" type="ORF">QFZ56_001936</name>
</gene>
<dbReference type="InterPro" id="IPR054120">
    <property type="entry name" value="PBPA_dimer"/>
</dbReference>
<dbReference type="Gene3D" id="3.40.710.10">
    <property type="entry name" value="DD-peptidase/beta-lactamase superfamily"/>
    <property type="match status" value="1"/>
</dbReference>
<name>A0ABU0PX35_STRAH</name>
<feature type="domain" description="Penicillin binding protein A dimerisation" evidence="3">
    <location>
        <begin position="72"/>
        <end position="148"/>
    </location>
</feature>
<dbReference type="Pfam" id="PF00905">
    <property type="entry name" value="Transpeptidase"/>
    <property type="match status" value="1"/>
</dbReference>
<dbReference type="Gene3D" id="3.90.1310.10">
    <property type="entry name" value="Penicillin-binding protein 2a (Domain 2)"/>
    <property type="match status" value="1"/>
</dbReference>
<dbReference type="Proteomes" id="UP001243364">
    <property type="component" value="Unassembled WGS sequence"/>
</dbReference>
<organism evidence="4 5">
    <name type="scientific">Streptomyces achromogenes</name>
    <dbReference type="NCBI Taxonomy" id="67255"/>
    <lineage>
        <taxon>Bacteria</taxon>
        <taxon>Bacillati</taxon>
        <taxon>Actinomycetota</taxon>
        <taxon>Actinomycetes</taxon>
        <taxon>Kitasatosporales</taxon>
        <taxon>Streptomycetaceae</taxon>
        <taxon>Streptomyces</taxon>
    </lineage>
</organism>
<feature type="region of interest" description="Disordered" evidence="1">
    <location>
        <begin position="255"/>
        <end position="275"/>
    </location>
</feature>
<proteinExistence type="predicted"/>
<dbReference type="InterPro" id="IPR001460">
    <property type="entry name" value="PCN-bd_Tpept"/>
</dbReference>
<dbReference type="InterPro" id="IPR050515">
    <property type="entry name" value="Beta-lactam/transpept"/>
</dbReference>
<evidence type="ECO:0000313" key="4">
    <source>
        <dbReference type="EMBL" id="MDQ0682973.1"/>
    </source>
</evidence>